<dbReference type="AlphaFoldDB" id="A0A1V3I777"/>
<gene>
    <name evidence="1" type="ORF">BKK48_08610</name>
</gene>
<accession>A0A1V3I777</accession>
<dbReference type="InterPro" id="IPR008441">
    <property type="entry name" value="AfumC-like_glycosyl_Trfase"/>
</dbReference>
<dbReference type="Gene3D" id="3.90.550.20">
    <property type="match status" value="1"/>
</dbReference>
<dbReference type="SUPFAM" id="SSF53448">
    <property type="entry name" value="Nucleotide-diphospho-sugar transferases"/>
    <property type="match status" value="1"/>
</dbReference>
<dbReference type="Proteomes" id="UP000189437">
    <property type="component" value="Unassembled WGS sequence"/>
</dbReference>
<dbReference type="InterPro" id="IPR029044">
    <property type="entry name" value="Nucleotide-diphossugar_trans"/>
</dbReference>
<name>A0A1V3I777_9PAST</name>
<organism evidence="1 2">
    <name type="scientific">Rodentibacter heidelbergensis</name>
    <dbReference type="NCBI Taxonomy" id="1908258"/>
    <lineage>
        <taxon>Bacteria</taxon>
        <taxon>Pseudomonadati</taxon>
        <taxon>Pseudomonadota</taxon>
        <taxon>Gammaproteobacteria</taxon>
        <taxon>Pasteurellales</taxon>
        <taxon>Pasteurellaceae</taxon>
        <taxon>Rodentibacter</taxon>
    </lineage>
</organism>
<protein>
    <submittedName>
        <fullName evidence="1">Capsular biosynthesis protein</fullName>
    </submittedName>
</protein>
<keyword evidence="2" id="KW-1185">Reference proteome</keyword>
<dbReference type="RefSeq" id="WP_077427877.1">
    <property type="nucleotide sequence ID" value="NZ_MLHH01000023.1"/>
</dbReference>
<dbReference type="Pfam" id="PF05704">
    <property type="entry name" value="Caps_synth"/>
    <property type="match status" value="1"/>
</dbReference>
<sequence length="331" mass="39859">MVKSNYFSYCRWIKIATFLRRPIIKNIYRGLIPKQARKNFEYFSDKKQQLHTGKHFQHFIDLYFDKKLKNFKLDPLKKDLVGKKIIWQYWAQGIEDVPPIVKVCFISVDHFKGEYEVIRLDDNNLSEYLKLPGFILEKKNLNYKFKHAFFADLIRLALLDVYGGVWLDATIFLTGNLPKKLLNMDYFMFQRDFNTPNKKKWIEYDSAYFDWNDAHKVNILNSFIVAKNNNFVIHTLFDLLMNFWLTQETPPHYFFFQIMYNELLNKNLQDKSCEIIDDTLPHLLHYKLNTPFNEDEFNSIKEKMNIHKLRSIKDKDIKKGSFYEYLINKSS</sequence>
<reference evidence="1 2" key="1">
    <citation type="submission" date="2016-10" db="EMBL/GenBank/DDBJ databases">
        <title>Rodentibacter gen. nov. and new species.</title>
        <authorList>
            <person name="Christensen H."/>
        </authorList>
    </citation>
    <scope>NUCLEOTIDE SEQUENCE [LARGE SCALE GENOMIC DNA]</scope>
    <source>
        <strain evidence="1 2">Ac69</strain>
    </source>
</reference>
<dbReference type="GO" id="GO:0016757">
    <property type="term" value="F:glycosyltransferase activity"/>
    <property type="evidence" value="ECO:0007669"/>
    <property type="project" value="InterPro"/>
</dbReference>
<comment type="caution">
    <text evidence="1">The sequence shown here is derived from an EMBL/GenBank/DDBJ whole genome shotgun (WGS) entry which is preliminary data.</text>
</comment>
<dbReference type="OrthoDB" id="9802881at2"/>
<evidence type="ECO:0000313" key="1">
    <source>
        <dbReference type="EMBL" id="OOF35812.1"/>
    </source>
</evidence>
<dbReference type="STRING" id="1908258.BKK48_08610"/>
<evidence type="ECO:0000313" key="2">
    <source>
        <dbReference type="Proteomes" id="UP000189437"/>
    </source>
</evidence>
<proteinExistence type="predicted"/>
<dbReference type="EMBL" id="MLHH01000023">
    <property type="protein sequence ID" value="OOF35812.1"/>
    <property type="molecule type" value="Genomic_DNA"/>
</dbReference>